<accession>A0A2G5C6B7</accession>
<evidence type="ECO:0000313" key="8">
    <source>
        <dbReference type="EMBL" id="PIA26825.1"/>
    </source>
</evidence>
<dbReference type="Proteomes" id="UP000230069">
    <property type="component" value="Unassembled WGS sequence"/>
</dbReference>
<keyword evidence="6" id="KW-0238">DNA-binding</keyword>
<dbReference type="Gene3D" id="1.20.58.200">
    <property type="entry name" value="Translin, domain 2"/>
    <property type="match status" value="1"/>
</dbReference>
<evidence type="ECO:0000256" key="3">
    <source>
        <dbReference type="ARBA" id="ARBA00005902"/>
    </source>
</evidence>
<dbReference type="CDD" id="cd14819">
    <property type="entry name" value="Translin"/>
    <property type="match status" value="1"/>
</dbReference>
<comment type="similarity">
    <text evidence="3">Belongs to the translin family.</text>
</comment>
<evidence type="ECO:0000256" key="1">
    <source>
        <dbReference type="ARBA" id="ARBA00004123"/>
    </source>
</evidence>
<dbReference type="Pfam" id="PF01997">
    <property type="entry name" value="Translin"/>
    <property type="match status" value="1"/>
</dbReference>
<dbReference type="InterPro" id="IPR002848">
    <property type="entry name" value="Translin_fam"/>
</dbReference>
<dbReference type="GO" id="GO:0005737">
    <property type="term" value="C:cytoplasm"/>
    <property type="evidence" value="ECO:0007669"/>
    <property type="project" value="UniProtKB-SubCell"/>
</dbReference>
<dbReference type="GO" id="GO:0043565">
    <property type="term" value="F:sequence-specific DNA binding"/>
    <property type="evidence" value="ECO:0007669"/>
    <property type="project" value="InterPro"/>
</dbReference>
<sequence>MEKQFNEFSIKLEESGNLREKIRAVSMEMESAIRIMQSGLLMVHQSRPMPEVLEKAKFQIDVLKKLYGVLADILKDFPGQYYRYHGDWKSSTQTVVSLVAFLHWLETGDLLMHSEAEEKLGLGSYSEFGLDIEDYLIGICLMSNDLPRYVVNQVTAGDYDCPRKVLKFLTDLHAAFRMLNLRNDLLRKKFDGMKYDLRRVEEVFYDVKIRGLMTIGDSTEDPGREAKVGAMVIFFLSLFPEDVLHGGGAHQQAKKLGVFEVALIFNSWSNHQ</sequence>
<evidence type="ECO:0000256" key="2">
    <source>
        <dbReference type="ARBA" id="ARBA00004496"/>
    </source>
</evidence>
<dbReference type="STRING" id="218851.A0A2G5C6B7"/>
<proteinExistence type="inferred from homology"/>
<dbReference type="OrthoDB" id="829at2759"/>
<dbReference type="SUPFAM" id="SSF74784">
    <property type="entry name" value="Translin"/>
    <property type="match status" value="1"/>
</dbReference>
<dbReference type="GO" id="GO:0005634">
    <property type="term" value="C:nucleus"/>
    <property type="evidence" value="ECO:0007669"/>
    <property type="project" value="UniProtKB-SubCell"/>
</dbReference>
<dbReference type="InterPro" id="IPR016069">
    <property type="entry name" value="Translin_C"/>
</dbReference>
<evidence type="ECO:0000256" key="6">
    <source>
        <dbReference type="ARBA" id="ARBA00023125"/>
    </source>
</evidence>
<protein>
    <recommendedName>
        <fullName evidence="10">Translin</fullName>
    </recommendedName>
</protein>
<dbReference type="InterPro" id="IPR033956">
    <property type="entry name" value="Translin"/>
</dbReference>
<gene>
    <name evidence="8" type="ORF">AQUCO_08700008v1</name>
</gene>
<evidence type="ECO:0000256" key="5">
    <source>
        <dbReference type="ARBA" id="ARBA00022884"/>
    </source>
</evidence>
<dbReference type="InterPro" id="IPR036081">
    <property type="entry name" value="Translin_sf"/>
</dbReference>
<comment type="subcellular location">
    <subcellularLocation>
        <location evidence="2">Cytoplasm</location>
    </subcellularLocation>
    <subcellularLocation>
        <location evidence="1">Nucleus</location>
    </subcellularLocation>
</comment>
<keyword evidence="4" id="KW-0963">Cytoplasm</keyword>
<dbReference type="GO" id="GO:0003697">
    <property type="term" value="F:single-stranded DNA binding"/>
    <property type="evidence" value="ECO:0007669"/>
    <property type="project" value="InterPro"/>
</dbReference>
<evidence type="ECO:0000313" key="9">
    <source>
        <dbReference type="Proteomes" id="UP000230069"/>
    </source>
</evidence>
<dbReference type="FunCoup" id="A0A2G5C6B7">
    <property type="interactions" value="3273"/>
</dbReference>
<keyword evidence="7" id="KW-0539">Nucleus</keyword>
<keyword evidence="9" id="KW-1185">Reference proteome</keyword>
<dbReference type="EMBL" id="KZ305104">
    <property type="protein sequence ID" value="PIA26825.1"/>
    <property type="molecule type" value="Genomic_DNA"/>
</dbReference>
<dbReference type="PANTHER" id="PTHR10741">
    <property type="entry name" value="TRANSLIN AND TRANSLIN ASSOCIATED PROTEIN X"/>
    <property type="match status" value="1"/>
</dbReference>
<name>A0A2G5C6B7_AQUCA</name>
<dbReference type="InParanoid" id="A0A2G5C6B7"/>
<dbReference type="AlphaFoldDB" id="A0A2G5C6B7"/>
<dbReference type="Gene3D" id="1.20.58.190">
    <property type="entry name" value="Translin, domain 1"/>
    <property type="match status" value="1"/>
</dbReference>
<keyword evidence="5" id="KW-0694">RNA-binding</keyword>
<dbReference type="FunFam" id="1.20.58.190:FF:000001">
    <property type="entry name" value="Translin"/>
    <property type="match status" value="1"/>
</dbReference>
<evidence type="ECO:0000256" key="4">
    <source>
        <dbReference type="ARBA" id="ARBA00022490"/>
    </source>
</evidence>
<dbReference type="GO" id="GO:0003723">
    <property type="term" value="F:RNA binding"/>
    <property type="evidence" value="ECO:0007669"/>
    <property type="project" value="UniProtKB-KW"/>
</dbReference>
<reference evidence="8 9" key="1">
    <citation type="submission" date="2017-09" db="EMBL/GenBank/DDBJ databases">
        <title>WGS assembly of Aquilegia coerulea Goldsmith.</title>
        <authorList>
            <person name="Hodges S."/>
            <person name="Kramer E."/>
            <person name="Nordborg M."/>
            <person name="Tomkins J."/>
            <person name="Borevitz J."/>
            <person name="Derieg N."/>
            <person name="Yan J."/>
            <person name="Mihaltcheva S."/>
            <person name="Hayes R.D."/>
            <person name="Rokhsar D."/>
        </authorList>
    </citation>
    <scope>NUCLEOTIDE SEQUENCE [LARGE SCALE GENOMIC DNA]</scope>
    <source>
        <strain evidence="9">cv. Goldsmith</strain>
    </source>
</reference>
<organism evidence="8 9">
    <name type="scientific">Aquilegia coerulea</name>
    <name type="common">Rocky mountain columbine</name>
    <dbReference type="NCBI Taxonomy" id="218851"/>
    <lineage>
        <taxon>Eukaryota</taxon>
        <taxon>Viridiplantae</taxon>
        <taxon>Streptophyta</taxon>
        <taxon>Embryophyta</taxon>
        <taxon>Tracheophyta</taxon>
        <taxon>Spermatophyta</taxon>
        <taxon>Magnoliopsida</taxon>
        <taxon>Ranunculales</taxon>
        <taxon>Ranunculaceae</taxon>
        <taxon>Thalictroideae</taxon>
        <taxon>Aquilegia</taxon>
    </lineage>
</organism>
<dbReference type="GO" id="GO:0016070">
    <property type="term" value="P:RNA metabolic process"/>
    <property type="evidence" value="ECO:0007669"/>
    <property type="project" value="InterPro"/>
</dbReference>
<evidence type="ECO:0000256" key="7">
    <source>
        <dbReference type="ARBA" id="ARBA00023242"/>
    </source>
</evidence>
<evidence type="ECO:0008006" key="10">
    <source>
        <dbReference type="Google" id="ProtNLM"/>
    </source>
</evidence>
<dbReference type="InterPro" id="IPR016068">
    <property type="entry name" value="Translin_N"/>
</dbReference>